<organism evidence="1 2">
    <name type="scientific">Polychaeton citri CBS 116435</name>
    <dbReference type="NCBI Taxonomy" id="1314669"/>
    <lineage>
        <taxon>Eukaryota</taxon>
        <taxon>Fungi</taxon>
        <taxon>Dikarya</taxon>
        <taxon>Ascomycota</taxon>
        <taxon>Pezizomycotina</taxon>
        <taxon>Dothideomycetes</taxon>
        <taxon>Dothideomycetidae</taxon>
        <taxon>Capnodiales</taxon>
        <taxon>Capnodiaceae</taxon>
        <taxon>Polychaeton</taxon>
    </lineage>
</organism>
<evidence type="ECO:0000313" key="1">
    <source>
        <dbReference type="EMBL" id="KAF2717309.1"/>
    </source>
</evidence>
<proteinExistence type="predicted"/>
<protein>
    <submittedName>
        <fullName evidence="1">Uncharacterized protein</fullName>
    </submittedName>
</protein>
<name>A0A9P4Q061_9PEZI</name>
<sequence>MHLCRRGAKERSTPESRVEEMSLSFGRPCLDDNHALAVAGVPRKTRQQRLAAQGISHRTVCESLASARWLSILQVQQ</sequence>
<dbReference type="Proteomes" id="UP000799441">
    <property type="component" value="Unassembled WGS sequence"/>
</dbReference>
<dbReference type="AlphaFoldDB" id="A0A9P4Q061"/>
<keyword evidence="2" id="KW-1185">Reference proteome</keyword>
<comment type="caution">
    <text evidence="1">The sequence shown here is derived from an EMBL/GenBank/DDBJ whole genome shotgun (WGS) entry which is preliminary data.</text>
</comment>
<reference evidence="1" key="1">
    <citation type="journal article" date="2020" name="Stud. Mycol.">
        <title>101 Dothideomycetes genomes: a test case for predicting lifestyles and emergence of pathogens.</title>
        <authorList>
            <person name="Haridas S."/>
            <person name="Albert R."/>
            <person name="Binder M."/>
            <person name="Bloem J."/>
            <person name="Labutti K."/>
            <person name="Salamov A."/>
            <person name="Andreopoulos B."/>
            <person name="Baker S."/>
            <person name="Barry K."/>
            <person name="Bills G."/>
            <person name="Bluhm B."/>
            <person name="Cannon C."/>
            <person name="Castanera R."/>
            <person name="Culley D."/>
            <person name="Daum C."/>
            <person name="Ezra D."/>
            <person name="Gonzalez J."/>
            <person name="Henrissat B."/>
            <person name="Kuo A."/>
            <person name="Liang C."/>
            <person name="Lipzen A."/>
            <person name="Lutzoni F."/>
            <person name="Magnuson J."/>
            <person name="Mondo S."/>
            <person name="Nolan M."/>
            <person name="Ohm R."/>
            <person name="Pangilinan J."/>
            <person name="Park H.-J."/>
            <person name="Ramirez L."/>
            <person name="Alfaro M."/>
            <person name="Sun H."/>
            <person name="Tritt A."/>
            <person name="Yoshinaga Y."/>
            <person name="Zwiers L.-H."/>
            <person name="Turgeon B."/>
            <person name="Goodwin S."/>
            <person name="Spatafora J."/>
            <person name="Crous P."/>
            <person name="Grigoriev I."/>
        </authorList>
    </citation>
    <scope>NUCLEOTIDE SEQUENCE</scope>
    <source>
        <strain evidence="1">CBS 116435</strain>
    </source>
</reference>
<evidence type="ECO:0000313" key="2">
    <source>
        <dbReference type="Proteomes" id="UP000799441"/>
    </source>
</evidence>
<gene>
    <name evidence="1" type="ORF">K431DRAFT_160314</name>
</gene>
<dbReference type="EMBL" id="MU003847">
    <property type="protein sequence ID" value="KAF2717309.1"/>
    <property type="molecule type" value="Genomic_DNA"/>
</dbReference>
<accession>A0A9P4Q061</accession>